<dbReference type="InterPro" id="IPR037143">
    <property type="entry name" value="4-PPantetheinyl_Trfase_dom_sf"/>
</dbReference>
<sequence length="196" mass="22504">MHLIATPISYNLNLYSRLLPLLTQQERKYIRHYTSFERAYESLIARILFKKILGTSNIVSLPSGQPYIADRACHISIAHCEGHVLIAIADKQVGIDIEPIDDTLPKELFMSPTELDHYSHIPTTIWTMKEAYMKFSGRTLDVMDPQMISCKMNNHQWTITDCSIAVTVLYLEQLAIAIVSEKLEPYSFQVIPEKYL</sequence>
<keyword evidence="1" id="KW-0808">Transferase</keyword>
<dbReference type="AlphaFoldDB" id="A0A2U3AI54"/>
<dbReference type="GO" id="GO:0008897">
    <property type="term" value="F:holo-[acyl-carrier-protein] synthase activity"/>
    <property type="evidence" value="ECO:0007669"/>
    <property type="project" value="InterPro"/>
</dbReference>
<evidence type="ECO:0000259" key="2">
    <source>
        <dbReference type="Pfam" id="PF01648"/>
    </source>
</evidence>
<feature type="domain" description="4'-phosphopantetheinyl transferase" evidence="2">
    <location>
        <begin position="92"/>
        <end position="152"/>
    </location>
</feature>
<dbReference type="GO" id="GO:0000287">
    <property type="term" value="F:magnesium ion binding"/>
    <property type="evidence" value="ECO:0007669"/>
    <property type="project" value="InterPro"/>
</dbReference>
<dbReference type="Proteomes" id="UP000245938">
    <property type="component" value="Unassembled WGS sequence"/>
</dbReference>
<gene>
    <name evidence="3" type="ORF">DEX24_14525</name>
</gene>
<organism evidence="3 4">
    <name type="scientific">Kurthia sibirica</name>
    <dbReference type="NCBI Taxonomy" id="202750"/>
    <lineage>
        <taxon>Bacteria</taxon>
        <taxon>Bacillati</taxon>
        <taxon>Bacillota</taxon>
        <taxon>Bacilli</taxon>
        <taxon>Bacillales</taxon>
        <taxon>Caryophanaceae</taxon>
        <taxon>Kurthia</taxon>
    </lineage>
</organism>
<name>A0A2U3AI54_9BACL</name>
<dbReference type="EMBL" id="QFVR01000025">
    <property type="protein sequence ID" value="PWI24229.1"/>
    <property type="molecule type" value="Genomic_DNA"/>
</dbReference>
<dbReference type="InterPro" id="IPR008278">
    <property type="entry name" value="4-PPantetheinyl_Trfase_dom"/>
</dbReference>
<comment type="caution">
    <text evidence="3">The sequence shown here is derived from an EMBL/GenBank/DDBJ whole genome shotgun (WGS) entry which is preliminary data.</text>
</comment>
<dbReference type="Pfam" id="PF01648">
    <property type="entry name" value="ACPS"/>
    <property type="match status" value="1"/>
</dbReference>
<reference evidence="3 4" key="1">
    <citation type="submission" date="2018-05" db="EMBL/GenBank/DDBJ databases">
        <title>Kurthia sibirica genome sequence.</title>
        <authorList>
            <person name="Maclea K.S."/>
            <person name="Goen A.E."/>
        </authorList>
    </citation>
    <scope>NUCLEOTIDE SEQUENCE [LARGE SCALE GENOMIC DNA]</scope>
    <source>
        <strain evidence="3 4">ATCC 49154</strain>
    </source>
</reference>
<dbReference type="Gene3D" id="3.90.470.20">
    <property type="entry name" value="4'-phosphopantetheinyl transferase domain"/>
    <property type="match status" value="1"/>
</dbReference>
<dbReference type="RefSeq" id="WP_109307140.1">
    <property type="nucleotide sequence ID" value="NZ_BJUF01000021.1"/>
</dbReference>
<evidence type="ECO:0000256" key="1">
    <source>
        <dbReference type="ARBA" id="ARBA00022679"/>
    </source>
</evidence>
<evidence type="ECO:0000313" key="3">
    <source>
        <dbReference type="EMBL" id="PWI24229.1"/>
    </source>
</evidence>
<evidence type="ECO:0000313" key="4">
    <source>
        <dbReference type="Proteomes" id="UP000245938"/>
    </source>
</evidence>
<accession>A0A2U3AI54</accession>
<proteinExistence type="predicted"/>
<dbReference type="SUPFAM" id="SSF56214">
    <property type="entry name" value="4'-phosphopantetheinyl transferase"/>
    <property type="match status" value="2"/>
</dbReference>
<dbReference type="OrthoDB" id="9808281at2"/>
<keyword evidence="4" id="KW-1185">Reference proteome</keyword>
<protein>
    <recommendedName>
        <fullName evidence="2">4'-phosphopantetheinyl transferase domain-containing protein</fullName>
    </recommendedName>
</protein>